<evidence type="ECO:0000256" key="1">
    <source>
        <dbReference type="ARBA" id="ARBA00004123"/>
    </source>
</evidence>
<gene>
    <name evidence="10" type="ORF">WJX81_006520</name>
</gene>
<evidence type="ECO:0000256" key="8">
    <source>
        <dbReference type="ARBA" id="ARBA00023306"/>
    </source>
</evidence>
<keyword evidence="11" id="KW-1185">Reference proteome</keyword>
<evidence type="ECO:0000256" key="7">
    <source>
        <dbReference type="ARBA" id="ARBA00023242"/>
    </source>
</evidence>
<evidence type="ECO:0000256" key="3">
    <source>
        <dbReference type="ARBA" id="ARBA00022454"/>
    </source>
</evidence>
<name>A0AAW1RN54_9CHLO</name>
<dbReference type="PANTHER" id="PTHR15459">
    <property type="entry name" value="POLYAMINE-MODULATED FACTOR 1"/>
    <property type="match status" value="1"/>
</dbReference>
<evidence type="ECO:0000256" key="2">
    <source>
        <dbReference type="ARBA" id="ARBA00004629"/>
    </source>
</evidence>
<proteinExistence type="predicted"/>
<keyword evidence="9" id="KW-0137">Centromere</keyword>
<evidence type="ECO:0000256" key="5">
    <source>
        <dbReference type="ARBA" id="ARBA00022776"/>
    </source>
</evidence>
<dbReference type="AlphaFoldDB" id="A0AAW1RN54"/>
<dbReference type="Proteomes" id="UP001445335">
    <property type="component" value="Unassembled WGS sequence"/>
</dbReference>
<evidence type="ECO:0000256" key="4">
    <source>
        <dbReference type="ARBA" id="ARBA00022618"/>
    </source>
</evidence>
<keyword evidence="5" id="KW-0498">Mitosis</keyword>
<dbReference type="GO" id="GO:0005634">
    <property type="term" value="C:nucleus"/>
    <property type="evidence" value="ECO:0007669"/>
    <property type="project" value="UniProtKB-SubCell"/>
</dbReference>
<evidence type="ECO:0000256" key="6">
    <source>
        <dbReference type="ARBA" id="ARBA00022838"/>
    </source>
</evidence>
<keyword evidence="7" id="KW-0539">Nucleus</keyword>
<reference evidence="10 11" key="1">
    <citation type="journal article" date="2024" name="Nat. Commun.">
        <title>Phylogenomics reveals the evolutionary origins of lichenization in chlorophyte algae.</title>
        <authorList>
            <person name="Puginier C."/>
            <person name="Libourel C."/>
            <person name="Otte J."/>
            <person name="Skaloud P."/>
            <person name="Haon M."/>
            <person name="Grisel S."/>
            <person name="Petersen M."/>
            <person name="Berrin J.G."/>
            <person name="Delaux P.M."/>
            <person name="Dal Grande F."/>
            <person name="Keller J."/>
        </authorList>
    </citation>
    <scope>NUCLEOTIDE SEQUENCE [LARGE SCALE GENOMIC DNA]</scope>
    <source>
        <strain evidence="10 11">SAG 245.80</strain>
    </source>
</reference>
<dbReference type="PANTHER" id="PTHR15459:SF3">
    <property type="entry name" value="POLYAMINE-MODULATED FACTOR 1"/>
    <property type="match status" value="1"/>
</dbReference>
<keyword evidence="4" id="KW-0132">Cell division</keyword>
<evidence type="ECO:0000313" key="10">
    <source>
        <dbReference type="EMBL" id="KAK9835219.1"/>
    </source>
</evidence>
<organism evidence="10 11">
    <name type="scientific">Elliptochloris bilobata</name>
    <dbReference type="NCBI Taxonomy" id="381761"/>
    <lineage>
        <taxon>Eukaryota</taxon>
        <taxon>Viridiplantae</taxon>
        <taxon>Chlorophyta</taxon>
        <taxon>core chlorophytes</taxon>
        <taxon>Trebouxiophyceae</taxon>
        <taxon>Trebouxiophyceae incertae sedis</taxon>
        <taxon>Elliptochloris clade</taxon>
        <taxon>Elliptochloris</taxon>
    </lineage>
</organism>
<evidence type="ECO:0000256" key="9">
    <source>
        <dbReference type="ARBA" id="ARBA00023328"/>
    </source>
</evidence>
<dbReference type="GO" id="GO:0051301">
    <property type="term" value="P:cell division"/>
    <property type="evidence" value="ECO:0007669"/>
    <property type="project" value="UniProtKB-KW"/>
</dbReference>
<comment type="caution">
    <text evidence="10">The sequence shown here is derived from an EMBL/GenBank/DDBJ whole genome shotgun (WGS) entry which is preliminary data.</text>
</comment>
<protein>
    <submittedName>
        <fullName evidence="10">Uncharacterized protein</fullName>
    </submittedName>
</protein>
<dbReference type="GO" id="GO:0007059">
    <property type="term" value="P:chromosome segregation"/>
    <property type="evidence" value="ECO:0007669"/>
    <property type="project" value="TreeGrafter"/>
</dbReference>
<evidence type="ECO:0000313" key="11">
    <source>
        <dbReference type="Proteomes" id="UP001445335"/>
    </source>
</evidence>
<accession>A0AAW1RN54</accession>
<comment type="subcellular location">
    <subcellularLocation>
        <location evidence="2">Chromosome</location>
        <location evidence="2">Centromere</location>
        <location evidence="2">Kinetochore</location>
    </subcellularLocation>
    <subcellularLocation>
        <location evidence="1">Nucleus</location>
    </subcellularLocation>
</comment>
<dbReference type="GO" id="GO:0000444">
    <property type="term" value="C:MIS12/MIND type complex"/>
    <property type="evidence" value="ECO:0007669"/>
    <property type="project" value="InterPro"/>
</dbReference>
<keyword evidence="8" id="KW-0131">Cell cycle</keyword>
<sequence length="182" mass="19875">MTSDSCTPRLAQLRTQMSTELKWALTGVDSAELAKCMPEVPKAQLHTVLDLYRQVLHQLQAHSEAELQEICHEAQLDEKLAQLDQLVSEQCLDAGESRGVQQAAAPAAAARAARVQAKRAYATDVARQLAEARERETALGAAVEAKRTETERAARDWSRLPAELAPAHASSLEWMARPPTAA</sequence>
<dbReference type="EMBL" id="JALJOU010000029">
    <property type="protein sequence ID" value="KAK9835219.1"/>
    <property type="molecule type" value="Genomic_DNA"/>
</dbReference>
<keyword evidence="3" id="KW-0158">Chromosome</keyword>
<keyword evidence="6" id="KW-0995">Kinetochore</keyword>
<dbReference type="Pfam" id="PF03980">
    <property type="entry name" value="Nnf1"/>
    <property type="match status" value="1"/>
</dbReference>
<dbReference type="InterPro" id="IPR007128">
    <property type="entry name" value="PMF1/Nnf1"/>
</dbReference>